<feature type="domain" description="N-acetyltransferase" evidence="2">
    <location>
        <begin position="249"/>
        <end position="398"/>
    </location>
</feature>
<organism evidence="4 5">
    <name type="scientific">Thermocatellispora tengchongensis</name>
    <dbReference type="NCBI Taxonomy" id="1073253"/>
    <lineage>
        <taxon>Bacteria</taxon>
        <taxon>Bacillati</taxon>
        <taxon>Actinomycetota</taxon>
        <taxon>Actinomycetes</taxon>
        <taxon>Streptosporangiales</taxon>
        <taxon>Streptosporangiaceae</taxon>
        <taxon>Thermocatellispora</taxon>
    </lineage>
</organism>
<protein>
    <submittedName>
        <fullName evidence="4">RimJ/RimL family protein N-acetyltransferase</fullName>
    </submittedName>
</protein>
<reference evidence="4 5" key="1">
    <citation type="submission" date="2020-08" db="EMBL/GenBank/DDBJ databases">
        <title>Genomic Encyclopedia of Type Strains, Phase IV (KMG-IV): sequencing the most valuable type-strain genomes for metagenomic binning, comparative biology and taxonomic classification.</title>
        <authorList>
            <person name="Goeker M."/>
        </authorList>
    </citation>
    <scope>NUCLEOTIDE SEQUENCE [LARGE SCALE GENOMIC DNA]</scope>
    <source>
        <strain evidence="4 5">DSM 45615</strain>
    </source>
</reference>
<dbReference type="Gene3D" id="3.30.70.260">
    <property type="match status" value="1"/>
</dbReference>
<comment type="caution">
    <text evidence="4">The sequence shown here is derived from an EMBL/GenBank/DDBJ whole genome shotgun (WGS) entry which is preliminary data.</text>
</comment>
<dbReference type="EMBL" id="JACHGN010000012">
    <property type="protein sequence ID" value="MBB5135970.1"/>
    <property type="molecule type" value="Genomic_DNA"/>
</dbReference>
<dbReference type="SUPFAM" id="SSF55021">
    <property type="entry name" value="ACT-like"/>
    <property type="match status" value="1"/>
</dbReference>
<dbReference type="Pfam" id="PF01842">
    <property type="entry name" value="ACT"/>
    <property type="match status" value="1"/>
</dbReference>
<gene>
    <name evidence="4" type="ORF">HNP84_005714</name>
</gene>
<evidence type="ECO:0000259" key="2">
    <source>
        <dbReference type="PROSITE" id="PS51186"/>
    </source>
</evidence>
<dbReference type="RefSeq" id="WP_246518745.1">
    <property type="nucleotide sequence ID" value="NZ_BAABIX010000024.1"/>
</dbReference>
<accession>A0A840PET7</accession>
<evidence type="ECO:0000313" key="4">
    <source>
        <dbReference type="EMBL" id="MBB5135970.1"/>
    </source>
</evidence>
<proteinExistence type="predicted"/>
<name>A0A840PET7_9ACTN</name>
<sequence length="403" mass="43194">MGFLRIRTTVDERPGRLASLAAALAGRGGNILGMSVQTDTDGTVDEFMADIPASPEAVREALEGAGGRRVQVVPATAHELTDEPTRALLLAARLRAAPWRLPEFLGELLRADDARWVYGAAVSDSGERAATANGHDGAADDSTGETGGINGEIGGIHGEIGGINGEIGGINGEIGGDVNGEIEQAVRLPDPTLLTVPVAPRRFVRLRRSELPFTLTEAARAAAFVRLAQPPADPVGSERPVRLADGAEVIVRQLTPIYRDAVRDLHERCSPETRRFRYFTAMPTLPPRVFDRLCDRGRGHSLVGGHDGQVVALANLMFTADPGIAEMAFLIEDRWQGRGLGGSMARMLVREARDLGFAEVRATMLSDNVRMRRLMLSLGATLSYTEDPGVLEARLPVGVMEPC</sequence>
<keyword evidence="4" id="KW-0808">Transferase</keyword>
<dbReference type="PROSITE" id="PS51671">
    <property type="entry name" value="ACT"/>
    <property type="match status" value="1"/>
</dbReference>
<feature type="domain" description="ACT" evidence="3">
    <location>
        <begin position="5"/>
        <end position="75"/>
    </location>
</feature>
<dbReference type="InterPro" id="IPR002912">
    <property type="entry name" value="ACT_dom"/>
</dbReference>
<dbReference type="InterPro" id="IPR016181">
    <property type="entry name" value="Acyl_CoA_acyltransferase"/>
</dbReference>
<feature type="region of interest" description="Disordered" evidence="1">
    <location>
        <begin position="128"/>
        <end position="153"/>
    </location>
</feature>
<evidence type="ECO:0000259" key="3">
    <source>
        <dbReference type="PROSITE" id="PS51671"/>
    </source>
</evidence>
<evidence type="ECO:0000256" key="1">
    <source>
        <dbReference type="SAM" id="MobiDB-lite"/>
    </source>
</evidence>
<evidence type="ECO:0000313" key="5">
    <source>
        <dbReference type="Proteomes" id="UP000578449"/>
    </source>
</evidence>
<dbReference type="Proteomes" id="UP000578449">
    <property type="component" value="Unassembled WGS sequence"/>
</dbReference>
<keyword evidence="5" id="KW-1185">Reference proteome</keyword>
<dbReference type="Gene3D" id="3.40.630.30">
    <property type="match status" value="1"/>
</dbReference>
<dbReference type="CDD" id="cd04301">
    <property type="entry name" value="NAT_SF"/>
    <property type="match status" value="1"/>
</dbReference>
<dbReference type="AlphaFoldDB" id="A0A840PET7"/>
<dbReference type="SUPFAM" id="SSF55729">
    <property type="entry name" value="Acyl-CoA N-acyltransferases (Nat)"/>
    <property type="match status" value="1"/>
</dbReference>
<dbReference type="InterPro" id="IPR000182">
    <property type="entry name" value="GNAT_dom"/>
</dbReference>
<dbReference type="GO" id="GO:0016747">
    <property type="term" value="F:acyltransferase activity, transferring groups other than amino-acyl groups"/>
    <property type="evidence" value="ECO:0007669"/>
    <property type="project" value="InterPro"/>
</dbReference>
<dbReference type="InterPro" id="IPR045865">
    <property type="entry name" value="ACT-like_dom_sf"/>
</dbReference>
<dbReference type="PROSITE" id="PS51186">
    <property type="entry name" value="GNAT"/>
    <property type="match status" value="1"/>
</dbReference>
<dbReference type="Pfam" id="PF00583">
    <property type="entry name" value="Acetyltransf_1"/>
    <property type="match status" value="1"/>
</dbReference>